<dbReference type="EMBL" id="JAGKSB010000005">
    <property type="protein sequence ID" value="MBP3942996.1"/>
    <property type="molecule type" value="Genomic_DNA"/>
</dbReference>
<dbReference type="PROSITE" id="PS50022">
    <property type="entry name" value="FA58C_3"/>
    <property type="match status" value="1"/>
</dbReference>
<evidence type="ECO:0000259" key="2">
    <source>
        <dbReference type="PROSITE" id="PS51723"/>
    </source>
</evidence>
<gene>
    <name evidence="3" type="ORF">J5U18_05360</name>
</gene>
<name>A0A8T4HA57_9SPHI</name>
<dbReference type="AlphaFoldDB" id="A0A8T4HA57"/>
<dbReference type="InterPro" id="IPR008979">
    <property type="entry name" value="Galactose-bd-like_sf"/>
</dbReference>
<dbReference type="InterPro" id="IPR042279">
    <property type="entry name" value="Pep_M60_3"/>
</dbReference>
<dbReference type="Gene3D" id="2.60.120.1250">
    <property type="entry name" value="Peptidase M60, enhancin-like domain 1"/>
    <property type="match status" value="1"/>
</dbReference>
<dbReference type="SMART" id="SM01276">
    <property type="entry name" value="M60-like"/>
    <property type="match status" value="1"/>
</dbReference>
<dbReference type="InterPro" id="IPR000421">
    <property type="entry name" value="FA58C"/>
</dbReference>
<evidence type="ECO:0000313" key="3">
    <source>
        <dbReference type="EMBL" id="MBP3942996.1"/>
    </source>
</evidence>
<dbReference type="Pfam" id="PF13402">
    <property type="entry name" value="Peptidase_M60"/>
    <property type="match status" value="1"/>
</dbReference>
<dbReference type="Proteomes" id="UP000679691">
    <property type="component" value="Unassembled WGS sequence"/>
</dbReference>
<evidence type="ECO:0000313" key="4">
    <source>
        <dbReference type="Proteomes" id="UP000679691"/>
    </source>
</evidence>
<dbReference type="Gene3D" id="1.10.390.30">
    <property type="entry name" value="Peptidase M60, enhancin-like domain 3"/>
    <property type="match status" value="1"/>
</dbReference>
<dbReference type="RefSeq" id="WP_353546484.1">
    <property type="nucleotide sequence ID" value="NZ_JAGKSB010000005.1"/>
</dbReference>
<dbReference type="Gene3D" id="3.40.390.80">
    <property type="entry name" value="Peptidase M60, enhancin-like domain 2"/>
    <property type="match status" value="1"/>
</dbReference>
<accession>A0A8T4HA57</accession>
<dbReference type="SUPFAM" id="SSF49785">
    <property type="entry name" value="Galactose-binding domain-like"/>
    <property type="match status" value="1"/>
</dbReference>
<dbReference type="InterPro" id="IPR035423">
    <property type="entry name" value="M60-like_N"/>
</dbReference>
<organism evidence="3 4">
    <name type="scientific">Rhinopithecimicrobium faecis</name>
    <dbReference type="NCBI Taxonomy" id="2820698"/>
    <lineage>
        <taxon>Bacteria</taxon>
        <taxon>Pseudomonadati</taxon>
        <taxon>Bacteroidota</taxon>
        <taxon>Sphingobacteriia</taxon>
        <taxon>Sphingobacteriales</taxon>
        <taxon>Sphingobacteriaceae</taxon>
        <taxon>Rhinopithecimicrobium</taxon>
    </lineage>
</organism>
<comment type="caution">
    <text evidence="3">The sequence shown here is derived from an EMBL/GenBank/DDBJ whole genome shotgun (WGS) entry which is preliminary data.</text>
</comment>
<dbReference type="Pfam" id="PF17291">
    <property type="entry name" value="M60-like_N"/>
    <property type="match status" value="1"/>
</dbReference>
<keyword evidence="4" id="KW-1185">Reference proteome</keyword>
<proteinExistence type="predicted"/>
<dbReference type="PROSITE" id="PS51257">
    <property type="entry name" value="PROKAR_LIPOPROTEIN"/>
    <property type="match status" value="1"/>
</dbReference>
<dbReference type="Gene3D" id="2.60.120.260">
    <property type="entry name" value="Galactose-binding domain-like"/>
    <property type="match status" value="1"/>
</dbReference>
<feature type="domain" description="F5/8 type C" evidence="1">
    <location>
        <begin position="504"/>
        <end position="661"/>
    </location>
</feature>
<feature type="domain" description="Peptidase M60" evidence="2">
    <location>
        <begin position="97"/>
        <end position="413"/>
    </location>
</feature>
<dbReference type="InterPro" id="IPR031161">
    <property type="entry name" value="Peptidase_M60_dom"/>
</dbReference>
<sequence length="666" mass="75275">MKRKNILFTFFTLLTVFTSCGKYGYEFENGYQSGTETPSGEVDTVMNVADKSLYHRARIFPGLVGVPVPRIKDTLISVDMKFTDPRTTDMLVQALPKAIFSTSLYAPAGENIKIVVPEGVLGITVQIGAHMDNLAGKNPLRRDELIYTVKELFPGTNYVKNLYGGTIWLRANISQEKPIQLKFSGAVKAADFVLGKTDVQKWIAEVQNTDVPWLELRSKRTIYTVPRMSVLRMINEGRLRDMNLIMQEWDKIYEQDFYDWMGLTENAADLKNRYPTLPERGVLDIQPSAGYAHSGNPWVAQNDLQWFDEWTNLETMRAGRSWGTYHEIGHNYQQVGTWSWSGLGETTNNLFVFHGTHRNKTNIMGAHPSLAEQFPLALAYAEKAGPKNIINDAVSQDPFFKITLFLQLFNKIKGKNGEDGWAFMTHLYRTARNTDYYFGLDEAKRDFFYRELCNFTGRDYAKFCEAWGIVVSPMAKREMKLKFPAMETNIWTYNPMTNTGGNGAIPTKYDLDRSLWKLLSISSEELTGEGANNGKGIFILDGKNDSFWHSAWSTNPPGALPYVISLDMAVSEIVKGFYVVPRSSAGTRPRTIKIEISSNGSAYRELTTSDLAAGSTFDLKNTADRQEILLKSSLDVRFVKITFKDQSWGNSSHTSLAEFGAFYDVD</sequence>
<dbReference type="InterPro" id="IPR051244">
    <property type="entry name" value="TCAF"/>
</dbReference>
<dbReference type="PROSITE" id="PS51723">
    <property type="entry name" value="PEPTIDASE_M60"/>
    <property type="match status" value="1"/>
</dbReference>
<dbReference type="PANTHER" id="PTHR15730">
    <property type="entry name" value="EXPERIMENTAL AUTOIMMUNE PROSTATITIS ANTIGEN 2-RELATED"/>
    <property type="match status" value="1"/>
</dbReference>
<protein>
    <submittedName>
        <fullName evidence="3">M60 family metallopeptidase</fullName>
    </submittedName>
</protein>
<dbReference type="PANTHER" id="PTHR15730:SF5">
    <property type="entry name" value="SI:CH211-210B2.2-RELATED"/>
    <property type="match status" value="1"/>
</dbReference>
<reference evidence="3" key="1">
    <citation type="submission" date="2021-03" db="EMBL/GenBank/DDBJ databases">
        <authorList>
            <person name="Lu T."/>
            <person name="Wang Q."/>
            <person name="Han X."/>
        </authorList>
    </citation>
    <scope>NUCLEOTIDE SEQUENCE</scope>
    <source>
        <strain evidence="3">WQ 2009</strain>
    </source>
</reference>
<evidence type="ECO:0000259" key="1">
    <source>
        <dbReference type="PROSITE" id="PS50022"/>
    </source>
</evidence>
<dbReference type="Pfam" id="PF00754">
    <property type="entry name" value="F5_F8_type_C"/>
    <property type="match status" value="1"/>
</dbReference>